<accession>A0A5Q0QEL5</accession>
<keyword evidence="1" id="KW-0805">Transcription regulation</keyword>
<dbReference type="PANTHER" id="PTHR46796">
    <property type="entry name" value="HTH-TYPE TRANSCRIPTIONAL ACTIVATOR RHAS-RELATED"/>
    <property type="match status" value="1"/>
</dbReference>
<sequence>MKIDYRLVTPPKFLDDFVESFWMLSNLTDEKQDIIVLPDGRVDLFLTVADHEPFRIVLLGLDTKPIARVILPGKLIYAISFKPIAISYLFKQKIASIKNTALVLPNDFWGFQEADLNDFDQFCVKAIDMLDHLMPKIYDDERIKLFNLIYEQRGEIKVKEVARTLQWNERSMHRFFNKNYGISLKQYATIVRFKSAFKQLKEGFLYPKGDFTDQSHFIKEIKKNAGVTPKELYVNEGDKFIQITIENFEAAKTL</sequence>
<dbReference type="SMART" id="SM00342">
    <property type="entry name" value="HTH_ARAC"/>
    <property type="match status" value="1"/>
</dbReference>
<name>A0A5Q0QEL5_9SPHI</name>
<feature type="domain" description="HTH araC/xylS-type" evidence="4">
    <location>
        <begin position="140"/>
        <end position="235"/>
    </location>
</feature>
<dbReference type="GO" id="GO:0003700">
    <property type="term" value="F:DNA-binding transcription factor activity"/>
    <property type="evidence" value="ECO:0007669"/>
    <property type="project" value="InterPro"/>
</dbReference>
<protein>
    <submittedName>
        <fullName evidence="5">Helix-turn-helix domain-containing protein</fullName>
    </submittedName>
</protein>
<dbReference type="InterPro" id="IPR050204">
    <property type="entry name" value="AraC_XylS_family_regulators"/>
</dbReference>
<evidence type="ECO:0000313" key="5">
    <source>
        <dbReference type="EMBL" id="QGA28026.1"/>
    </source>
</evidence>
<keyword evidence="6" id="KW-1185">Reference proteome</keyword>
<dbReference type="InterPro" id="IPR046532">
    <property type="entry name" value="DUF6597"/>
</dbReference>
<keyword evidence="3" id="KW-0804">Transcription</keyword>
<dbReference type="AlphaFoldDB" id="A0A5Q0QEL5"/>
<keyword evidence="2" id="KW-0238">DNA-binding</keyword>
<evidence type="ECO:0000259" key="4">
    <source>
        <dbReference type="PROSITE" id="PS01124"/>
    </source>
</evidence>
<dbReference type="RefSeq" id="WP_153512853.1">
    <property type="nucleotide sequence ID" value="NZ_CP045652.1"/>
</dbReference>
<proteinExistence type="predicted"/>
<dbReference type="Proteomes" id="UP000326921">
    <property type="component" value="Chromosome"/>
</dbReference>
<dbReference type="EMBL" id="CP045652">
    <property type="protein sequence ID" value="QGA28026.1"/>
    <property type="molecule type" value="Genomic_DNA"/>
</dbReference>
<dbReference type="Gene3D" id="1.10.10.60">
    <property type="entry name" value="Homeodomain-like"/>
    <property type="match status" value="1"/>
</dbReference>
<organism evidence="5 6">
    <name type="scientific">Sphingobacterium zhuxiongii</name>
    <dbReference type="NCBI Taxonomy" id="2662364"/>
    <lineage>
        <taxon>Bacteria</taxon>
        <taxon>Pseudomonadati</taxon>
        <taxon>Bacteroidota</taxon>
        <taxon>Sphingobacteriia</taxon>
        <taxon>Sphingobacteriales</taxon>
        <taxon>Sphingobacteriaceae</taxon>
        <taxon>Sphingobacterium</taxon>
    </lineage>
</organism>
<dbReference type="InterPro" id="IPR018060">
    <property type="entry name" value="HTH_AraC"/>
</dbReference>
<evidence type="ECO:0000256" key="3">
    <source>
        <dbReference type="ARBA" id="ARBA00023163"/>
    </source>
</evidence>
<reference evidence="5 6" key="1">
    <citation type="submission" date="2019-10" db="EMBL/GenBank/DDBJ databases">
        <authorList>
            <person name="Dong K."/>
        </authorList>
    </citation>
    <scope>NUCLEOTIDE SEQUENCE [LARGE SCALE GENOMIC DNA]</scope>
    <source>
        <strain evidence="6">dk4302</strain>
    </source>
</reference>
<dbReference type="KEGG" id="sphe:GFH32_17560"/>
<gene>
    <name evidence="5" type="ORF">GFH32_17560</name>
</gene>
<evidence type="ECO:0000313" key="6">
    <source>
        <dbReference type="Proteomes" id="UP000326921"/>
    </source>
</evidence>
<dbReference type="PROSITE" id="PS01124">
    <property type="entry name" value="HTH_ARAC_FAMILY_2"/>
    <property type="match status" value="1"/>
</dbReference>
<dbReference type="Pfam" id="PF20240">
    <property type="entry name" value="DUF6597"/>
    <property type="match status" value="1"/>
</dbReference>
<dbReference type="GO" id="GO:0043565">
    <property type="term" value="F:sequence-specific DNA binding"/>
    <property type="evidence" value="ECO:0007669"/>
    <property type="project" value="InterPro"/>
</dbReference>
<evidence type="ECO:0000256" key="2">
    <source>
        <dbReference type="ARBA" id="ARBA00023125"/>
    </source>
</evidence>
<evidence type="ECO:0000256" key="1">
    <source>
        <dbReference type="ARBA" id="ARBA00023015"/>
    </source>
</evidence>